<name>A0AAV4YKV8_AERCA</name>
<dbReference type="Proteomes" id="UP000886939">
    <property type="component" value="Unassembled WGS sequence"/>
</dbReference>
<sequence>MKYEKTLKSLCQTPKLTEEHIKFIFKKWDSVDVEVTKKNLGRDGFDIQTDEGRCYVTERPISDLNKKWGRVTALQERMLNLSIPVPLFIGEGTIVRDIGRINKTDDPYKSASEWLHENFTPDVYATYFNKYFSVSDSLADYKTIIFEAIEAYHMGLDHIAIMSLFPVFEAGLRNIQVCILNQGINTVSTVEFEKGLKELIMQRGRNYMSPYIWHPGKGYNSEVEIDFLTHVNPQCDVINAFRKFFSSVLYKPSGSDRSLNGFNRHLIVHLLKNDFHEPSNFPRIILALTHIMFIESLQNEKVPFFWPGIDQVDMELGSYLRKLTDAIFISRRKLLDSLTTCAY</sequence>
<accession>A0AAV4YKV8</accession>
<gene>
    <name evidence="1" type="ORF">KAM343_23940</name>
</gene>
<reference evidence="1" key="1">
    <citation type="submission" date="2021-07" db="EMBL/GenBank/DDBJ databases">
        <title>Draft genome sequence of carbapenem-resistant Aeromonas spp. in Japan.</title>
        <authorList>
            <person name="Maehana S."/>
            <person name="Suzuki M."/>
            <person name="Kitasato H."/>
        </authorList>
    </citation>
    <scope>NUCLEOTIDE SEQUENCE</scope>
    <source>
        <strain evidence="1">KAM343</strain>
    </source>
</reference>
<protein>
    <submittedName>
        <fullName evidence="1">Uncharacterized protein</fullName>
    </submittedName>
</protein>
<comment type="caution">
    <text evidence="1">The sequence shown here is derived from an EMBL/GenBank/DDBJ whole genome shotgun (WGS) entry which is preliminary data.</text>
</comment>
<evidence type="ECO:0000313" key="1">
    <source>
        <dbReference type="EMBL" id="GJA41598.1"/>
    </source>
</evidence>
<evidence type="ECO:0000313" key="2">
    <source>
        <dbReference type="Proteomes" id="UP000886939"/>
    </source>
</evidence>
<organism evidence="1 2">
    <name type="scientific">Aeromonas caviae</name>
    <name type="common">Aeromonas punctata</name>
    <dbReference type="NCBI Taxonomy" id="648"/>
    <lineage>
        <taxon>Bacteria</taxon>
        <taxon>Pseudomonadati</taxon>
        <taxon>Pseudomonadota</taxon>
        <taxon>Gammaproteobacteria</taxon>
        <taxon>Aeromonadales</taxon>
        <taxon>Aeromonadaceae</taxon>
        <taxon>Aeromonas</taxon>
    </lineage>
</organism>
<dbReference type="AlphaFoldDB" id="A0AAV4YKV8"/>
<dbReference type="RefSeq" id="WP_223916294.1">
    <property type="nucleotide sequence ID" value="NZ_BPNG01000044.1"/>
</dbReference>
<dbReference type="EMBL" id="BPNI01000046">
    <property type="protein sequence ID" value="GJA41598.1"/>
    <property type="molecule type" value="Genomic_DNA"/>
</dbReference>
<proteinExistence type="predicted"/>